<keyword evidence="7" id="KW-1185">Reference proteome</keyword>
<dbReference type="AlphaFoldDB" id="A0A378YAJ5"/>
<dbReference type="InterPro" id="IPR029044">
    <property type="entry name" value="Nucleotide-diphossugar_trans"/>
</dbReference>
<keyword evidence="3" id="KW-0328">Glycosyltransferase</keyword>
<dbReference type="PANTHER" id="PTHR43179">
    <property type="entry name" value="RHAMNOSYLTRANSFERASE WBBL"/>
    <property type="match status" value="1"/>
</dbReference>
<dbReference type="EMBL" id="UGRY01000002">
    <property type="protein sequence ID" value="SUA73541.1"/>
    <property type="molecule type" value="Genomic_DNA"/>
</dbReference>
<dbReference type="STRING" id="1406858.GCA_000710895_00053"/>
<feature type="domain" description="Glycosyltransferase 2-like" evidence="5">
    <location>
        <begin position="85"/>
        <end position="242"/>
    </location>
</feature>
<evidence type="ECO:0000256" key="3">
    <source>
        <dbReference type="ARBA" id="ARBA00022676"/>
    </source>
</evidence>
<sequence>MRHDRLPDGFGVRIDPRVRTYSGGRFLVGGSPTGLLRLAPEAAARIGDGYLEVTDPLSARVARRLLDSGVGNPRPRLLPSPEDVTVIVPLHNDAAGLERLLSALRGHSVIVVDDGSDRPVRIPPARGTRRRVTVLRSDRRRGAAAARNLGLRAATTEFVAFLESDVVPRSGWLEVMLGHFSDPKVALVAPRLLAMDPDSTVLARYEHMRASLERGRRESAVRSRGPVPYVPGTALLVRRDALTRAGGFDETMTAGADIDLCWRLERAGWRLRYEPAARVAHECPVSLRKWFAHKVSEGAGVAPLGQRHPGMAAPLAVPLWTAVAALLFATLTRSGVFCGLLTLCATLARLRRVFAELDNPTRVSAIYLARGFSAGLWRLASALCRHYWPVTVLSMVLSRRIRRIAFTMAMADGLADWFTHREPGGLDPVRYLACKRLDDVAHGTGLWWGAARARSAVTLRPTLPPH</sequence>
<protein>
    <submittedName>
        <fullName evidence="6">Chondroitin polymerase</fullName>
    </submittedName>
</protein>
<dbReference type="SUPFAM" id="SSF53448">
    <property type="entry name" value="Nucleotide-diphospho-sugar transferases"/>
    <property type="match status" value="1"/>
</dbReference>
<dbReference type="Pfam" id="PF00535">
    <property type="entry name" value="Glycos_transf_2"/>
    <property type="match status" value="1"/>
</dbReference>
<evidence type="ECO:0000313" key="7">
    <source>
        <dbReference type="Proteomes" id="UP000255467"/>
    </source>
</evidence>
<organism evidence="6 7">
    <name type="scientific">Nocardia otitidiscaviarum</name>
    <dbReference type="NCBI Taxonomy" id="1823"/>
    <lineage>
        <taxon>Bacteria</taxon>
        <taxon>Bacillati</taxon>
        <taxon>Actinomycetota</taxon>
        <taxon>Actinomycetes</taxon>
        <taxon>Mycobacteriales</taxon>
        <taxon>Nocardiaceae</taxon>
        <taxon>Nocardia</taxon>
    </lineage>
</organism>
<dbReference type="Proteomes" id="UP000255467">
    <property type="component" value="Unassembled WGS sequence"/>
</dbReference>
<dbReference type="InterPro" id="IPR023981">
    <property type="entry name" value="MftF"/>
</dbReference>
<evidence type="ECO:0000256" key="1">
    <source>
        <dbReference type="ARBA" id="ARBA00004776"/>
    </source>
</evidence>
<name>A0A378YAJ5_9NOCA</name>
<reference evidence="6 7" key="1">
    <citation type="submission" date="2018-06" db="EMBL/GenBank/DDBJ databases">
        <authorList>
            <consortium name="Pathogen Informatics"/>
            <person name="Doyle S."/>
        </authorList>
    </citation>
    <scope>NUCLEOTIDE SEQUENCE [LARGE SCALE GENOMIC DNA]</scope>
    <source>
        <strain evidence="6 7">NCTC1934</strain>
    </source>
</reference>
<comment type="pathway">
    <text evidence="1">Cell wall biogenesis; cell wall polysaccharide biosynthesis.</text>
</comment>
<accession>A0A378YAJ5</accession>
<dbReference type="Gene3D" id="3.90.550.10">
    <property type="entry name" value="Spore Coat Polysaccharide Biosynthesis Protein SpsA, Chain A"/>
    <property type="match status" value="1"/>
</dbReference>
<dbReference type="OrthoDB" id="5243838at2"/>
<evidence type="ECO:0000259" key="5">
    <source>
        <dbReference type="Pfam" id="PF00535"/>
    </source>
</evidence>
<dbReference type="RefSeq" id="WP_039817443.1">
    <property type="nucleotide sequence ID" value="NZ_UGRY01000002.1"/>
</dbReference>
<proteinExistence type="inferred from homology"/>
<evidence type="ECO:0000256" key="4">
    <source>
        <dbReference type="ARBA" id="ARBA00022679"/>
    </source>
</evidence>
<evidence type="ECO:0000313" key="6">
    <source>
        <dbReference type="EMBL" id="SUA73541.1"/>
    </source>
</evidence>
<dbReference type="InterPro" id="IPR001173">
    <property type="entry name" value="Glyco_trans_2-like"/>
</dbReference>
<gene>
    <name evidence="6" type="primary">kfoC</name>
    <name evidence="6" type="ORF">NCTC1934_00983</name>
</gene>
<dbReference type="NCBIfam" id="TIGR03965">
    <property type="entry name" value="mycofact_glyco"/>
    <property type="match status" value="1"/>
</dbReference>
<keyword evidence="4" id="KW-0808">Transferase</keyword>
<evidence type="ECO:0000256" key="2">
    <source>
        <dbReference type="ARBA" id="ARBA00006739"/>
    </source>
</evidence>
<dbReference type="PANTHER" id="PTHR43179:SF12">
    <property type="entry name" value="GALACTOFURANOSYLTRANSFERASE GLFT2"/>
    <property type="match status" value="1"/>
</dbReference>
<dbReference type="GO" id="GO:0016757">
    <property type="term" value="F:glycosyltransferase activity"/>
    <property type="evidence" value="ECO:0007669"/>
    <property type="project" value="UniProtKB-KW"/>
</dbReference>
<comment type="similarity">
    <text evidence="2">Belongs to the glycosyltransferase 2 family.</text>
</comment>